<accession>A0A6A5UFG8</accession>
<dbReference type="Proteomes" id="UP000800035">
    <property type="component" value="Unassembled WGS sequence"/>
</dbReference>
<dbReference type="EMBL" id="ML976978">
    <property type="protein sequence ID" value="KAF1963060.1"/>
    <property type="molecule type" value="Genomic_DNA"/>
</dbReference>
<gene>
    <name evidence="1" type="ORF">CC80DRAFT_487472</name>
</gene>
<evidence type="ECO:0000313" key="2">
    <source>
        <dbReference type="Proteomes" id="UP000800035"/>
    </source>
</evidence>
<sequence length="160" mass="18612">MATFEVYRFHDPSLNTIKYLFNPNHRQTTSEGEPIGPIPLEQAIETFDPELDEAPSIPIAEPKPGTEIFRYQARDGADVRYQYDRTACNGKNYVVAIHREPENWRGLREEDLAVGDEPGLRRWFEERRQEGGLRGMKRRDSVLEDEEFGGRGMDVDYEDY</sequence>
<dbReference type="AlphaFoldDB" id="A0A6A5UFG8"/>
<keyword evidence="2" id="KW-1185">Reference proteome</keyword>
<proteinExistence type="predicted"/>
<organism evidence="1 2">
    <name type="scientific">Byssothecium circinans</name>
    <dbReference type="NCBI Taxonomy" id="147558"/>
    <lineage>
        <taxon>Eukaryota</taxon>
        <taxon>Fungi</taxon>
        <taxon>Dikarya</taxon>
        <taxon>Ascomycota</taxon>
        <taxon>Pezizomycotina</taxon>
        <taxon>Dothideomycetes</taxon>
        <taxon>Pleosporomycetidae</taxon>
        <taxon>Pleosporales</taxon>
        <taxon>Massarineae</taxon>
        <taxon>Massarinaceae</taxon>
        <taxon>Byssothecium</taxon>
    </lineage>
</organism>
<evidence type="ECO:0000313" key="1">
    <source>
        <dbReference type="EMBL" id="KAF1963060.1"/>
    </source>
</evidence>
<dbReference type="OrthoDB" id="3779880at2759"/>
<reference evidence="1" key="1">
    <citation type="journal article" date="2020" name="Stud. Mycol.">
        <title>101 Dothideomycetes genomes: a test case for predicting lifestyles and emergence of pathogens.</title>
        <authorList>
            <person name="Haridas S."/>
            <person name="Albert R."/>
            <person name="Binder M."/>
            <person name="Bloem J."/>
            <person name="Labutti K."/>
            <person name="Salamov A."/>
            <person name="Andreopoulos B."/>
            <person name="Baker S."/>
            <person name="Barry K."/>
            <person name="Bills G."/>
            <person name="Bluhm B."/>
            <person name="Cannon C."/>
            <person name="Castanera R."/>
            <person name="Culley D."/>
            <person name="Daum C."/>
            <person name="Ezra D."/>
            <person name="Gonzalez J."/>
            <person name="Henrissat B."/>
            <person name="Kuo A."/>
            <person name="Liang C."/>
            <person name="Lipzen A."/>
            <person name="Lutzoni F."/>
            <person name="Magnuson J."/>
            <person name="Mondo S."/>
            <person name="Nolan M."/>
            <person name="Ohm R."/>
            <person name="Pangilinan J."/>
            <person name="Park H.-J."/>
            <person name="Ramirez L."/>
            <person name="Alfaro M."/>
            <person name="Sun H."/>
            <person name="Tritt A."/>
            <person name="Yoshinaga Y."/>
            <person name="Zwiers L.-H."/>
            <person name="Turgeon B."/>
            <person name="Goodwin S."/>
            <person name="Spatafora J."/>
            <person name="Crous P."/>
            <person name="Grigoriev I."/>
        </authorList>
    </citation>
    <scope>NUCLEOTIDE SEQUENCE</scope>
    <source>
        <strain evidence="1">CBS 675.92</strain>
    </source>
</reference>
<name>A0A6A5UFG8_9PLEO</name>
<protein>
    <submittedName>
        <fullName evidence="1">Uncharacterized protein</fullName>
    </submittedName>
</protein>
<feature type="non-terminal residue" evidence="1">
    <location>
        <position position="160"/>
    </location>
</feature>